<dbReference type="EMBL" id="FQUV01000009">
    <property type="protein sequence ID" value="SHF66706.1"/>
    <property type="molecule type" value="Genomic_DNA"/>
</dbReference>
<keyword evidence="1" id="KW-0732">Signal</keyword>
<dbReference type="Proteomes" id="UP000184144">
    <property type="component" value="Unassembled WGS sequence"/>
</dbReference>
<gene>
    <name evidence="2" type="ORF">SAMN05444273_10956</name>
</gene>
<evidence type="ECO:0000313" key="3">
    <source>
        <dbReference type="Proteomes" id="UP000184144"/>
    </source>
</evidence>
<keyword evidence="3" id="KW-1185">Reference proteome</keyword>
<evidence type="ECO:0000313" key="2">
    <source>
        <dbReference type="EMBL" id="SHF66706.1"/>
    </source>
</evidence>
<reference evidence="3" key="1">
    <citation type="submission" date="2016-11" db="EMBL/GenBank/DDBJ databases">
        <authorList>
            <person name="Varghese N."/>
            <person name="Submissions S."/>
        </authorList>
    </citation>
    <scope>NUCLEOTIDE SEQUENCE [LARGE SCALE GENOMIC DNA]</scope>
    <source>
        <strain evidence="3">DSM 100566</strain>
    </source>
</reference>
<feature type="signal peptide" evidence="1">
    <location>
        <begin position="1"/>
        <end position="25"/>
    </location>
</feature>
<sequence length="68" mass="7661">MIRKPSFATKTLAMASLAFPPIAHANPQIFVFNQSWKEQGFSRFLSNEYCLHGRQLDIVFDGTVSVPC</sequence>
<name>A0A1M5DIG1_9RHOB</name>
<dbReference type="STRING" id="1486859.SAMN05444273_10956"/>
<proteinExistence type="predicted"/>
<dbReference type="AlphaFoldDB" id="A0A1M5DIG1"/>
<organism evidence="2 3">
    <name type="scientific">Litoreibacter ascidiaceicola</name>
    <dbReference type="NCBI Taxonomy" id="1486859"/>
    <lineage>
        <taxon>Bacteria</taxon>
        <taxon>Pseudomonadati</taxon>
        <taxon>Pseudomonadota</taxon>
        <taxon>Alphaproteobacteria</taxon>
        <taxon>Rhodobacterales</taxon>
        <taxon>Roseobacteraceae</taxon>
        <taxon>Litoreibacter</taxon>
    </lineage>
</organism>
<protein>
    <submittedName>
        <fullName evidence="2">Uncharacterized protein</fullName>
    </submittedName>
</protein>
<accession>A0A1M5DIG1</accession>
<evidence type="ECO:0000256" key="1">
    <source>
        <dbReference type="SAM" id="SignalP"/>
    </source>
</evidence>
<feature type="chain" id="PRO_5013313731" evidence="1">
    <location>
        <begin position="26"/>
        <end position="68"/>
    </location>
</feature>